<protein>
    <recommendedName>
        <fullName evidence="4">Cell envelope-related transcriptional attenuator domain-containing protein</fullName>
    </recommendedName>
</protein>
<evidence type="ECO:0000256" key="1">
    <source>
        <dbReference type="SAM" id="Phobius"/>
    </source>
</evidence>
<dbReference type="EMBL" id="LSCR01000042">
    <property type="protein sequence ID" value="KXB33009.1"/>
    <property type="molecule type" value="Genomic_DNA"/>
</dbReference>
<dbReference type="AlphaFoldDB" id="A0A133XPZ4"/>
<comment type="caution">
    <text evidence="2">The sequence shown here is derived from an EMBL/GenBank/DDBJ whole genome shotgun (WGS) entry which is preliminary data.</text>
</comment>
<dbReference type="OrthoDB" id="3186339at2"/>
<evidence type="ECO:0000313" key="3">
    <source>
        <dbReference type="Proteomes" id="UP000070675"/>
    </source>
</evidence>
<reference evidence="3" key="1">
    <citation type="submission" date="2016-01" db="EMBL/GenBank/DDBJ databases">
        <authorList>
            <person name="Mitreva M."/>
            <person name="Pepin K.H."/>
            <person name="Mihindukulasuriya K.A."/>
            <person name="Fulton R."/>
            <person name="Fronick C."/>
            <person name="O'Laughlin M."/>
            <person name="Miner T."/>
            <person name="Herter B."/>
            <person name="Rosa B.A."/>
            <person name="Cordes M."/>
            <person name="Tomlinson C."/>
            <person name="Wollam A."/>
            <person name="Palsikar V.B."/>
            <person name="Mardis E.R."/>
            <person name="Wilson R.K."/>
        </authorList>
    </citation>
    <scope>NUCLEOTIDE SEQUENCE [LARGE SCALE GENOMIC DNA]</scope>
    <source>
        <strain evidence="3">DNF00019</strain>
    </source>
</reference>
<feature type="transmembrane region" description="Helical" evidence="1">
    <location>
        <begin position="28"/>
        <end position="49"/>
    </location>
</feature>
<keyword evidence="1" id="KW-1133">Transmembrane helix</keyword>
<name>A0A133XPZ4_9ACTN</name>
<gene>
    <name evidence="2" type="ORF">HMPREF3192_01380</name>
</gene>
<sequence length="270" mass="28887">MAKCTTKRIRYQRSDVALKTKHSTRNALIVLAVLAVALVGGLLVMWHFAQTNSKLGDTQLTQSIKAQKTTTTPTAHTKLSGHAVITTLVFIHADDNTKALQEAKLICMDTTAKRSHFVNLPVHIRVASGEKPVGLQEFFAQHESKGSIDAVASTLGLQISHVMVVDSQGWERFLATSRMGASELLKQAPELLKTLHSDMSAPELLDFFDTARSIGRKNTKKVEAPLVANAAAGGAASAAAAGDAGQDTDNNQVVVDNEKLGLLVGTLVEQ</sequence>
<organism evidence="2 3">
    <name type="scientific">Atopobium deltae</name>
    <dbReference type="NCBI Taxonomy" id="1393034"/>
    <lineage>
        <taxon>Bacteria</taxon>
        <taxon>Bacillati</taxon>
        <taxon>Actinomycetota</taxon>
        <taxon>Coriobacteriia</taxon>
        <taxon>Coriobacteriales</taxon>
        <taxon>Atopobiaceae</taxon>
        <taxon>Atopobium</taxon>
    </lineage>
</organism>
<dbReference type="RefSeq" id="WP_066306442.1">
    <property type="nucleotide sequence ID" value="NZ_KQ959516.1"/>
</dbReference>
<proteinExistence type="predicted"/>
<accession>A0A133XPZ4</accession>
<dbReference type="Proteomes" id="UP000070675">
    <property type="component" value="Unassembled WGS sequence"/>
</dbReference>
<dbReference type="PATRIC" id="fig|1393034.3.peg.1343"/>
<keyword evidence="3" id="KW-1185">Reference proteome</keyword>
<dbReference type="STRING" id="1393034.HMPREF3192_01380"/>
<keyword evidence="1" id="KW-0472">Membrane</keyword>
<evidence type="ECO:0008006" key="4">
    <source>
        <dbReference type="Google" id="ProtNLM"/>
    </source>
</evidence>
<evidence type="ECO:0000313" key="2">
    <source>
        <dbReference type="EMBL" id="KXB33009.1"/>
    </source>
</evidence>
<keyword evidence="1" id="KW-0812">Transmembrane</keyword>